<evidence type="ECO:0000313" key="4">
    <source>
        <dbReference type="Proteomes" id="UP000676853"/>
    </source>
</evidence>
<evidence type="ECO:0000313" key="3">
    <source>
        <dbReference type="EMBL" id="MBS4104248.1"/>
    </source>
</evidence>
<gene>
    <name evidence="3" type="ORF">KFZ73_23820</name>
</gene>
<protein>
    <submittedName>
        <fullName evidence="3">HNH endonuclease</fullName>
    </submittedName>
</protein>
<accession>A0ABS5NIZ6</accession>
<keyword evidence="4" id="KW-1185">Reference proteome</keyword>
<evidence type="ECO:0000256" key="1">
    <source>
        <dbReference type="SAM" id="MobiDB-lite"/>
    </source>
</evidence>
<evidence type="ECO:0000259" key="2">
    <source>
        <dbReference type="Pfam" id="PF13391"/>
    </source>
</evidence>
<dbReference type="Pfam" id="PF13391">
    <property type="entry name" value="HNH_2"/>
    <property type="match status" value="1"/>
</dbReference>
<dbReference type="GO" id="GO:0004519">
    <property type="term" value="F:endonuclease activity"/>
    <property type="evidence" value="ECO:0007669"/>
    <property type="project" value="UniProtKB-KW"/>
</dbReference>
<dbReference type="InterPro" id="IPR003615">
    <property type="entry name" value="HNH_nuc"/>
</dbReference>
<reference evidence="3 4" key="1">
    <citation type="submission" date="2021-04" db="EMBL/GenBank/DDBJ databases">
        <title>Whole genome sequence analysis of a thiophenic sulfur metabolizing bacteria.</title>
        <authorList>
            <person name="Akhtar N."/>
            <person name="Akram J."/>
            <person name="Aslam A."/>
        </authorList>
    </citation>
    <scope>NUCLEOTIDE SEQUENCE [LARGE SCALE GENOMIC DNA]</scope>
    <source>
        <strain evidence="3 4">3OW</strain>
    </source>
</reference>
<keyword evidence="3" id="KW-0540">Nuclease</keyword>
<comment type="caution">
    <text evidence="3">The sequence shown here is derived from an EMBL/GenBank/DDBJ whole genome shotgun (WGS) entry which is preliminary data.</text>
</comment>
<name>A0ABS5NIZ6_TSUPA</name>
<organism evidence="3 4">
    <name type="scientific">Tsukamurella paurometabola</name>
    <name type="common">Corynebacterium paurometabolum</name>
    <dbReference type="NCBI Taxonomy" id="2061"/>
    <lineage>
        <taxon>Bacteria</taxon>
        <taxon>Bacillati</taxon>
        <taxon>Actinomycetota</taxon>
        <taxon>Actinomycetes</taxon>
        <taxon>Mycobacteriales</taxon>
        <taxon>Tsukamurellaceae</taxon>
        <taxon>Tsukamurella</taxon>
    </lineage>
</organism>
<feature type="domain" description="HNH nuclease" evidence="2">
    <location>
        <begin position="183"/>
        <end position="232"/>
    </location>
</feature>
<keyword evidence="3" id="KW-0378">Hydrolase</keyword>
<dbReference type="RefSeq" id="WP_212555316.1">
    <property type="nucleotide sequence ID" value="NZ_JAGXOE010000132.1"/>
</dbReference>
<feature type="region of interest" description="Disordered" evidence="1">
    <location>
        <begin position="262"/>
        <end position="286"/>
    </location>
</feature>
<proteinExistence type="predicted"/>
<dbReference type="EMBL" id="JAGXOE010000132">
    <property type="protein sequence ID" value="MBS4104248.1"/>
    <property type="molecule type" value="Genomic_DNA"/>
</dbReference>
<dbReference type="Proteomes" id="UP000676853">
    <property type="component" value="Unassembled WGS sequence"/>
</dbReference>
<keyword evidence="3" id="KW-0255">Endonuclease</keyword>
<feature type="compositionally biased region" description="Basic and acidic residues" evidence="1">
    <location>
        <begin position="273"/>
        <end position="286"/>
    </location>
</feature>
<sequence>MIPISKLYPENLMFGFEKGYWDTTLRPGIQRGDDLYFWLGDGGSLVGAAVATSDLYPLRRVDGSIIGDVEPKWSGTKEYQGRVELEPLSTSPLETPSPSELLERIGESKSFQSPMKIENAHGVQGLRRYFFEDGIDLSIPGGASGAPISESDEEARRTVLRAIRRSGQQRFANNVRTKFGDVCVISGCAVHETLEAAHIVEYRTRAINSDWNGILLRADLHRLFDAGLLGIDEHDRIVLDISLRDTNYRKYHRRKLVIPKSARHPRRKVAFASRREAKHPANTDWG</sequence>